<keyword evidence="1" id="KW-0472">Membrane</keyword>
<feature type="transmembrane region" description="Helical" evidence="1">
    <location>
        <begin position="108"/>
        <end position="129"/>
    </location>
</feature>
<evidence type="ECO:0000256" key="1">
    <source>
        <dbReference type="SAM" id="Phobius"/>
    </source>
</evidence>
<evidence type="ECO:0000259" key="2">
    <source>
        <dbReference type="Pfam" id="PF04892"/>
    </source>
</evidence>
<sequence>MLTAVFRGHETFVIFGVLISLVVGFATYKIARSRGGANIAAPIWAAGVAAVILLTSWSTGGTAGPSTCVINRDLAEPFLGEQGLLNLAMFVPLGFVGVIATGRFLLPVCSMVLLSFGIETAQGLFPALGRACDTSDLEMNGIGVVVGALLGAALLQLWRKSRRTSSVRSKTNWVVGGSYVLIGVIALMWIKPNAMDRTQDISTASSQQTQVADRVLRQAFDGHYHLRAVDFAHGPDGTGTVTALFAGGSIEITWPGAQQATASLDPLNGQGYPVPGRPQHASTSSEARRIAISYAQVHAPWALTDSVVTTSPVGQHAERGWIVSWRRHREDVLMPMRLDIQIERTGRLSAFIMRKIADPPLPPTHVTRQNAILAARSHSPGGAQAHLQGATLLAKQSKGRWIVQWLVALETPDQDVTAYVDAYSDKVLSVSRVLKVATGHS</sequence>
<gene>
    <name evidence="3" type="ORF">POF43_029685</name>
</gene>
<evidence type="ECO:0000313" key="3">
    <source>
        <dbReference type="EMBL" id="MDI5966854.1"/>
    </source>
</evidence>
<keyword evidence="1" id="KW-1133">Transmembrane helix</keyword>
<dbReference type="Proteomes" id="UP001156398">
    <property type="component" value="Unassembled WGS sequence"/>
</dbReference>
<reference evidence="3 4" key="1">
    <citation type="submission" date="2023-05" db="EMBL/GenBank/DDBJ databases">
        <title>Streptantibioticus silvisoli sp. nov., acidotolerant actinomycetes 1 from pine litter.</title>
        <authorList>
            <person name="Swiecimska M."/>
            <person name="Golinska P."/>
            <person name="Sangal V."/>
            <person name="Wachnowicz B."/>
            <person name="Goodfellow M."/>
        </authorList>
    </citation>
    <scope>NUCLEOTIDE SEQUENCE [LARGE SCALE GENOMIC DNA]</scope>
    <source>
        <strain evidence="3 4">SL54</strain>
    </source>
</reference>
<comment type="caution">
    <text evidence="3">The sequence shown here is derived from an EMBL/GenBank/DDBJ whole genome shotgun (WGS) entry which is preliminary data.</text>
</comment>
<dbReference type="EMBL" id="JAAGKO020000062">
    <property type="protein sequence ID" value="MDI5966854.1"/>
    <property type="molecule type" value="Genomic_DNA"/>
</dbReference>
<protein>
    <submittedName>
        <fullName evidence="3">VanZ family protein</fullName>
    </submittedName>
</protein>
<dbReference type="Pfam" id="PF04892">
    <property type="entry name" value="VanZ"/>
    <property type="match status" value="1"/>
</dbReference>
<accession>A0ABT6W7X2</accession>
<evidence type="ECO:0000313" key="4">
    <source>
        <dbReference type="Proteomes" id="UP001156398"/>
    </source>
</evidence>
<keyword evidence="4" id="KW-1185">Reference proteome</keyword>
<proteinExistence type="predicted"/>
<feature type="transmembrane region" description="Helical" evidence="1">
    <location>
        <begin position="43"/>
        <end position="63"/>
    </location>
</feature>
<dbReference type="InterPro" id="IPR006976">
    <property type="entry name" value="VanZ-like"/>
</dbReference>
<feature type="domain" description="VanZ-like" evidence="2">
    <location>
        <begin position="71"/>
        <end position="151"/>
    </location>
</feature>
<name>A0ABT6W7X2_9ACTN</name>
<dbReference type="RefSeq" id="WP_271322376.1">
    <property type="nucleotide sequence ID" value="NZ_JAAGKO020000062.1"/>
</dbReference>
<feature type="transmembrane region" description="Helical" evidence="1">
    <location>
        <begin position="141"/>
        <end position="159"/>
    </location>
</feature>
<feature type="transmembrane region" description="Helical" evidence="1">
    <location>
        <begin position="83"/>
        <end position="101"/>
    </location>
</feature>
<feature type="transmembrane region" description="Helical" evidence="1">
    <location>
        <begin position="12"/>
        <end position="31"/>
    </location>
</feature>
<organism evidence="3 4">
    <name type="scientific">Streptantibioticus silvisoli</name>
    <dbReference type="NCBI Taxonomy" id="2705255"/>
    <lineage>
        <taxon>Bacteria</taxon>
        <taxon>Bacillati</taxon>
        <taxon>Actinomycetota</taxon>
        <taxon>Actinomycetes</taxon>
        <taxon>Kitasatosporales</taxon>
        <taxon>Streptomycetaceae</taxon>
        <taxon>Streptantibioticus</taxon>
    </lineage>
</organism>
<keyword evidence="1" id="KW-0812">Transmembrane</keyword>
<feature type="transmembrane region" description="Helical" evidence="1">
    <location>
        <begin position="171"/>
        <end position="190"/>
    </location>
</feature>